<gene>
    <name evidence="1" type="ORF">PGRAT_21675</name>
</gene>
<dbReference type="STRING" id="189425.PGRAT_21675"/>
<accession>A0A089MET9</accession>
<sequence length="72" mass="8272">MFSPSFNYFRNSFGTSGLWAQGFSTAANRRADEVKAFEVIRAMFFFIRSSSLAWKLLLRIELKKLIQGQASE</sequence>
<name>A0A089MET9_9BACL</name>
<dbReference type="KEGG" id="pgm:PGRAT_21675"/>
<evidence type="ECO:0000313" key="2">
    <source>
        <dbReference type="Proteomes" id="UP000029500"/>
    </source>
</evidence>
<evidence type="ECO:0000313" key="1">
    <source>
        <dbReference type="EMBL" id="AIQ69958.1"/>
    </source>
</evidence>
<keyword evidence="2" id="KW-1185">Reference proteome</keyword>
<dbReference type="AlphaFoldDB" id="A0A089MET9"/>
<proteinExistence type="predicted"/>
<dbReference type="HOGENOM" id="CLU_2718491_0_0_9"/>
<protein>
    <submittedName>
        <fullName evidence="1">Uncharacterized protein</fullName>
    </submittedName>
</protein>
<dbReference type="Proteomes" id="UP000029500">
    <property type="component" value="Chromosome"/>
</dbReference>
<organism evidence="1 2">
    <name type="scientific">Paenibacillus graminis</name>
    <dbReference type="NCBI Taxonomy" id="189425"/>
    <lineage>
        <taxon>Bacteria</taxon>
        <taxon>Bacillati</taxon>
        <taxon>Bacillota</taxon>
        <taxon>Bacilli</taxon>
        <taxon>Bacillales</taxon>
        <taxon>Paenibacillaceae</taxon>
        <taxon>Paenibacillus</taxon>
    </lineage>
</organism>
<reference evidence="1 2" key="1">
    <citation type="submission" date="2014-08" db="EMBL/GenBank/DDBJ databases">
        <title>Comparative genomics of the Paenibacillus odorifer group.</title>
        <authorList>
            <person name="den Bakker H.C."/>
            <person name="Tsai Y.-C."/>
            <person name="Martin N."/>
            <person name="Korlach J."/>
            <person name="Wiedmann M."/>
        </authorList>
    </citation>
    <scope>NUCLEOTIDE SEQUENCE [LARGE SCALE GENOMIC DNA]</scope>
    <source>
        <strain evidence="1 2">DSM 15220</strain>
    </source>
</reference>
<dbReference type="EMBL" id="CP009287">
    <property type="protein sequence ID" value="AIQ69958.1"/>
    <property type="molecule type" value="Genomic_DNA"/>
</dbReference>